<dbReference type="EMBL" id="QASA01000001">
    <property type="protein sequence ID" value="RDC62746.1"/>
    <property type="molecule type" value="Genomic_DNA"/>
</dbReference>
<dbReference type="AlphaFoldDB" id="A0A369QHQ0"/>
<proteinExistence type="predicted"/>
<sequence length="63" mass="7425">MRIPQPYFLRILVLWGLAWGWPKNSQAQMSPSIYQHLDQEDGLASSIVLAIMQDQTEYMWWQG</sequence>
<evidence type="ECO:0000313" key="2">
    <source>
        <dbReference type="Proteomes" id="UP000253919"/>
    </source>
</evidence>
<dbReference type="Proteomes" id="UP000253919">
    <property type="component" value="Unassembled WGS sequence"/>
</dbReference>
<protein>
    <submittedName>
        <fullName evidence="1">Uncharacterized protein</fullName>
    </submittedName>
</protein>
<organism evidence="1 2">
    <name type="scientific">Adhaeribacter pallidiroseus</name>
    <dbReference type="NCBI Taxonomy" id="2072847"/>
    <lineage>
        <taxon>Bacteria</taxon>
        <taxon>Pseudomonadati</taxon>
        <taxon>Bacteroidota</taxon>
        <taxon>Cytophagia</taxon>
        <taxon>Cytophagales</taxon>
        <taxon>Hymenobacteraceae</taxon>
        <taxon>Adhaeribacter</taxon>
    </lineage>
</organism>
<keyword evidence="2" id="KW-1185">Reference proteome</keyword>
<name>A0A369QHQ0_9BACT</name>
<accession>A0A369QHQ0</accession>
<comment type="caution">
    <text evidence="1">The sequence shown here is derived from an EMBL/GenBank/DDBJ whole genome shotgun (WGS) entry which is preliminary data.</text>
</comment>
<reference evidence="1 2" key="1">
    <citation type="submission" date="2018-04" db="EMBL/GenBank/DDBJ databases">
        <title>Adhaeribacter sp. HMF7616 genome sequencing and assembly.</title>
        <authorList>
            <person name="Kang H."/>
            <person name="Kang J."/>
            <person name="Cha I."/>
            <person name="Kim H."/>
            <person name="Joh K."/>
        </authorList>
    </citation>
    <scope>NUCLEOTIDE SEQUENCE [LARGE SCALE GENOMIC DNA]</scope>
    <source>
        <strain evidence="1 2">HMF7616</strain>
    </source>
</reference>
<gene>
    <name evidence="1" type="ORF">AHMF7616_01340</name>
</gene>
<evidence type="ECO:0000313" key="1">
    <source>
        <dbReference type="EMBL" id="RDC62746.1"/>
    </source>
</evidence>